<keyword evidence="1" id="KW-1133">Transmembrane helix</keyword>
<feature type="transmembrane region" description="Helical" evidence="1">
    <location>
        <begin position="72"/>
        <end position="92"/>
    </location>
</feature>
<dbReference type="InterPro" id="IPR058324">
    <property type="entry name" value="DUF8011"/>
</dbReference>
<dbReference type="Proteomes" id="UP000218083">
    <property type="component" value="Unassembled WGS sequence"/>
</dbReference>
<protein>
    <submittedName>
        <fullName evidence="2">Uncharacterized protein</fullName>
    </submittedName>
</protein>
<keyword evidence="3" id="KW-1185">Reference proteome</keyword>
<sequence>MPSRIEDVVFSEPSGRPTAFVMFAGSLAMLSIYVYFDILHDGSSISSLIMAIGFALSGFAESLSTERQRMAGGLRLTAILVLLGLISLIIFAPEVILGPR</sequence>
<feature type="transmembrane region" description="Helical" evidence="1">
    <location>
        <begin position="20"/>
        <end position="36"/>
    </location>
</feature>
<dbReference type="RefSeq" id="WP_095638270.1">
    <property type="nucleotide sequence ID" value="NZ_NSKC01000019.1"/>
</dbReference>
<dbReference type="EMBL" id="NSKC01000019">
    <property type="protein sequence ID" value="PAU77778.1"/>
    <property type="molecule type" value="Genomic_DNA"/>
</dbReference>
<keyword evidence="1" id="KW-0472">Membrane</keyword>
<accession>A0A2A2EYL4</accession>
<dbReference type="Pfam" id="PF26041">
    <property type="entry name" value="DUF8011"/>
    <property type="match status" value="1"/>
</dbReference>
<gene>
    <name evidence="2" type="ORF">CK500_16460</name>
</gene>
<evidence type="ECO:0000256" key="1">
    <source>
        <dbReference type="SAM" id="Phobius"/>
    </source>
</evidence>
<reference evidence="2 3" key="1">
    <citation type="submission" date="2017-08" db="EMBL/GenBank/DDBJ databases">
        <title>The strain WRN001 was isolated from Binhai saline alkaline soil, Tianjin, China.</title>
        <authorList>
            <person name="Liu D."/>
            <person name="Zhang G."/>
        </authorList>
    </citation>
    <scope>NUCLEOTIDE SEQUENCE [LARGE SCALE GENOMIC DNA]</scope>
    <source>
        <strain evidence="2 3">WN019</strain>
    </source>
</reference>
<name>A0A2A2EYL4_9EURY</name>
<keyword evidence="1" id="KW-0812">Transmembrane</keyword>
<feature type="transmembrane region" description="Helical" evidence="1">
    <location>
        <begin position="42"/>
        <end position="60"/>
    </location>
</feature>
<dbReference type="OrthoDB" id="351217at2157"/>
<organism evidence="2 3">
    <name type="scientific">Halorubrum salipaludis</name>
    <dbReference type="NCBI Taxonomy" id="2032630"/>
    <lineage>
        <taxon>Archaea</taxon>
        <taxon>Methanobacteriati</taxon>
        <taxon>Methanobacteriota</taxon>
        <taxon>Stenosarchaea group</taxon>
        <taxon>Halobacteria</taxon>
        <taxon>Halobacteriales</taxon>
        <taxon>Haloferacaceae</taxon>
        <taxon>Halorubrum</taxon>
    </lineage>
</organism>
<comment type="caution">
    <text evidence="2">The sequence shown here is derived from an EMBL/GenBank/DDBJ whole genome shotgun (WGS) entry which is preliminary data.</text>
</comment>
<proteinExistence type="predicted"/>
<dbReference type="AlphaFoldDB" id="A0A2A2EYL4"/>
<evidence type="ECO:0000313" key="2">
    <source>
        <dbReference type="EMBL" id="PAU77778.1"/>
    </source>
</evidence>
<evidence type="ECO:0000313" key="3">
    <source>
        <dbReference type="Proteomes" id="UP000218083"/>
    </source>
</evidence>